<evidence type="ECO:0000256" key="4">
    <source>
        <dbReference type="SAM" id="MobiDB-lite"/>
    </source>
</evidence>
<dbReference type="PROSITE" id="PS50005">
    <property type="entry name" value="TPR"/>
    <property type="match status" value="1"/>
</dbReference>
<gene>
    <name evidence="5" type="ORF">HAX54_012247</name>
</gene>
<feature type="compositionally biased region" description="Basic residues" evidence="4">
    <location>
        <begin position="81"/>
        <end position="92"/>
    </location>
</feature>
<dbReference type="PANTHER" id="PTHR46310:SF5">
    <property type="entry name" value="OUTER ENVELOPE PROTEIN 64, CHLOROPLASTIC"/>
    <property type="match status" value="1"/>
</dbReference>
<dbReference type="PROSITE" id="PS50293">
    <property type="entry name" value="TPR_REGION"/>
    <property type="match status" value="1"/>
</dbReference>
<organism evidence="5 6">
    <name type="scientific">Datura stramonium</name>
    <name type="common">Jimsonweed</name>
    <name type="synonym">Common thornapple</name>
    <dbReference type="NCBI Taxonomy" id="4076"/>
    <lineage>
        <taxon>Eukaryota</taxon>
        <taxon>Viridiplantae</taxon>
        <taxon>Streptophyta</taxon>
        <taxon>Embryophyta</taxon>
        <taxon>Tracheophyta</taxon>
        <taxon>Spermatophyta</taxon>
        <taxon>Magnoliopsida</taxon>
        <taxon>eudicotyledons</taxon>
        <taxon>Gunneridae</taxon>
        <taxon>Pentapetalae</taxon>
        <taxon>asterids</taxon>
        <taxon>lamiids</taxon>
        <taxon>Solanales</taxon>
        <taxon>Solanaceae</taxon>
        <taxon>Solanoideae</taxon>
        <taxon>Datureae</taxon>
        <taxon>Datura</taxon>
    </lineage>
</organism>
<reference evidence="5 6" key="1">
    <citation type="journal article" date="2021" name="BMC Genomics">
        <title>Datura genome reveals duplications of psychoactive alkaloid biosynthetic genes and high mutation rate following tissue culture.</title>
        <authorList>
            <person name="Rajewski A."/>
            <person name="Carter-House D."/>
            <person name="Stajich J."/>
            <person name="Litt A."/>
        </authorList>
    </citation>
    <scope>NUCLEOTIDE SEQUENCE [LARGE SCALE GENOMIC DNA]</scope>
    <source>
        <strain evidence="5">AR-01</strain>
    </source>
</reference>
<dbReference type="InterPro" id="IPR013105">
    <property type="entry name" value="TPR_2"/>
</dbReference>
<evidence type="ECO:0000256" key="1">
    <source>
        <dbReference type="ARBA" id="ARBA00022737"/>
    </source>
</evidence>
<evidence type="ECO:0000256" key="3">
    <source>
        <dbReference type="PROSITE-ProRule" id="PRU00339"/>
    </source>
</evidence>
<name>A0ABS8Y2J3_DATST</name>
<dbReference type="SUPFAM" id="SSF48452">
    <property type="entry name" value="TPR-like"/>
    <property type="match status" value="1"/>
</dbReference>
<evidence type="ECO:0000313" key="6">
    <source>
        <dbReference type="Proteomes" id="UP000823775"/>
    </source>
</evidence>
<feature type="compositionally biased region" description="Polar residues" evidence="4">
    <location>
        <begin position="97"/>
        <end position="112"/>
    </location>
</feature>
<dbReference type="EMBL" id="JACEIK010017064">
    <property type="protein sequence ID" value="MCE5165781.1"/>
    <property type="molecule type" value="Genomic_DNA"/>
</dbReference>
<dbReference type="SMART" id="SM00028">
    <property type="entry name" value="TPR"/>
    <property type="match status" value="1"/>
</dbReference>
<accession>A0ABS8Y2J3</accession>
<keyword evidence="6" id="KW-1185">Reference proteome</keyword>
<proteinExistence type="predicted"/>
<keyword evidence="1" id="KW-0677">Repeat</keyword>
<dbReference type="InterPro" id="IPR011990">
    <property type="entry name" value="TPR-like_helical_dom_sf"/>
</dbReference>
<keyword evidence="2 3" id="KW-0802">TPR repeat</keyword>
<feature type="repeat" description="TPR" evidence="3">
    <location>
        <begin position="125"/>
        <end position="158"/>
    </location>
</feature>
<feature type="region of interest" description="Disordered" evidence="4">
    <location>
        <begin position="81"/>
        <end position="117"/>
    </location>
</feature>
<dbReference type="Gene3D" id="1.25.40.10">
    <property type="entry name" value="Tetratricopeptide repeat domain"/>
    <property type="match status" value="1"/>
</dbReference>
<dbReference type="InterPro" id="IPR019734">
    <property type="entry name" value="TPR_rpt"/>
</dbReference>
<dbReference type="Proteomes" id="UP000823775">
    <property type="component" value="Unassembled WGS sequence"/>
</dbReference>
<dbReference type="PANTHER" id="PTHR46310">
    <property type="entry name" value="AMIDASE 1"/>
    <property type="match status" value="1"/>
</dbReference>
<comment type="caution">
    <text evidence="5">The sequence shown here is derived from an EMBL/GenBank/DDBJ whole genome shotgun (WGS) entry which is preliminary data.</text>
</comment>
<evidence type="ECO:0000256" key="2">
    <source>
        <dbReference type="ARBA" id="ARBA00022803"/>
    </source>
</evidence>
<evidence type="ECO:0000313" key="5">
    <source>
        <dbReference type="EMBL" id="MCE5165781.1"/>
    </source>
</evidence>
<protein>
    <submittedName>
        <fullName evidence="5">Uncharacterized protein</fullName>
    </submittedName>
</protein>
<sequence>MEFWSSPTVAELPPKIGAKEIQSEDYQIRSCSFSSVASMSGGCQVNAPLLSGTGAELANTKSSASGNALSKGNICRKWLKKRVTKPSKRNSGRKPLASTQRLSNSMASSKPADSSKAIGLDKKNVKAYLRRGNAREMLGYYKEAIEDFRYALVLEPTNKRASQSADRLKKWFP</sequence>
<dbReference type="Pfam" id="PF07719">
    <property type="entry name" value="TPR_2"/>
    <property type="match status" value="1"/>
</dbReference>